<gene>
    <name evidence="3" type="ORF">TVAG_070490</name>
</gene>
<keyword evidence="2" id="KW-0408">Iron</keyword>
<dbReference type="eggNOG" id="KOG0379">
    <property type="taxonomic scope" value="Eukaryota"/>
</dbReference>
<dbReference type="PANTHER" id="PTHR47435">
    <property type="entry name" value="KELCH REPEAT PROTEIN (AFU_ORTHOLOGUE AFUA_5G12780)"/>
    <property type="match status" value="1"/>
</dbReference>
<keyword evidence="1" id="KW-0677">Repeat</keyword>
<dbReference type="InParanoid" id="A2D7V3"/>
<organism evidence="3 4">
    <name type="scientific">Trichomonas vaginalis (strain ATCC PRA-98 / G3)</name>
    <dbReference type="NCBI Taxonomy" id="412133"/>
    <lineage>
        <taxon>Eukaryota</taxon>
        <taxon>Metamonada</taxon>
        <taxon>Parabasalia</taxon>
        <taxon>Trichomonadida</taxon>
        <taxon>Trichomonadidae</taxon>
        <taxon>Trichomonas</taxon>
    </lineage>
</organism>
<evidence type="ECO:0000313" key="4">
    <source>
        <dbReference type="Proteomes" id="UP000001542"/>
    </source>
</evidence>
<dbReference type="EMBL" id="DS113178">
    <property type="protein sequence ID" value="EAY23386.1"/>
    <property type="molecule type" value="Genomic_DNA"/>
</dbReference>
<dbReference type="SUPFAM" id="SSF117281">
    <property type="entry name" value="Kelch motif"/>
    <property type="match status" value="1"/>
</dbReference>
<protein>
    <submittedName>
        <fullName evidence="3">Kelch motif family protein</fullName>
    </submittedName>
</protein>
<dbReference type="Pfam" id="PF24681">
    <property type="entry name" value="Kelch_KLHDC2_KLHL20_DRC7"/>
    <property type="match status" value="1"/>
</dbReference>
<dbReference type="SMR" id="A2D7V3"/>
<proteinExistence type="predicted"/>
<dbReference type="PANTHER" id="PTHR47435:SF4">
    <property type="entry name" value="KELCH REPEAT PROTEIN (AFU_ORTHOLOGUE AFUA_5G12780)"/>
    <property type="match status" value="1"/>
</dbReference>
<dbReference type="AlphaFoldDB" id="A2D7V3"/>
<reference evidence="3" key="1">
    <citation type="submission" date="2006-10" db="EMBL/GenBank/DDBJ databases">
        <authorList>
            <person name="Amadeo P."/>
            <person name="Zhao Q."/>
            <person name="Wortman J."/>
            <person name="Fraser-Liggett C."/>
            <person name="Carlton J."/>
        </authorList>
    </citation>
    <scope>NUCLEOTIDE SEQUENCE</scope>
    <source>
        <strain evidence="3">G3</strain>
    </source>
</reference>
<dbReference type="VEuPathDB" id="TrichDB:TVAGG3_1045020"/>
<name>A2D7V3_TRIV3</name>
<dbReference type="Gene3D" id="2.120.10.80">
    <property type="entry name" value="Kelch-type beta propeller"/>
    <property type="match status" value="1"/>
</dbReference>
<keyword evidence="4" id="KW-1185">Reference proteome</keyword>
<evidence type="ECO:0000313" key="3">
    <source>
        <dbReference type="EMBL" id="EAY23386.1"/>
    </source>
</evidence>
<dbReference type="VEuPathDB" id="TrichDB:TVAG_070490"/>
<evidence type="ECO:0000256" key="1">
    <source>
        <dbReference type="ARBA" id="ARBA00022737"/>
    </source>
</evidence>
<reference evidence="3" key="2">
    <citation type="journal article" date="2007" name="Science">
        <title>Draft genome sequence of the sexually transmitted pathogen Trichomonas vaginalis.</title>
        <authorList>
            <person name="Carlton J.M."/>
            <person name="Hirt R.P."/>
            <person name="Silva J.C."/>
            <person name="Delcher A.L."/>
            <person name="Schatz M."/>
            <person name="Zhao Q."/>
            <person name="Wortman J.R."/>
            <person name="Bidwell S.L."/>
            <person name="Alsmark U.C.M."/>
            <person name="Besteiro S."/>
            <person name="Sicheritz-Ponten T."/>
            <person name="Noel C.J."/>
            <person name="Dacks J.B."/>
            <person name="Foster P.G."/>
            <person name="Simillion C."/>
            <person name="Van de Peer Y."/>
            <person name="Miranda-Saavedra D."/>
            <person name="Barton G.J."/>
            <person name="Westrop G.D."/>
            <person name="Mueller S."/>
            <person name="Dessi D."/>
            <person name="Fiori P.L."/>
            <person name="Ren Q."/>
            <person name="Paulsen I."/>
            <person name="Zhang H."/>
            <person name="Bastida-Corcuera F.D."/>
            <person name="Simoes-Barbosa A."/>
            <person name="Brown M.T."/>
            <person name="Hayes R.D."/>
            <person name="Mukherjee M."/>
            <person name="Okumura C.Y."/>
            <person name="Schneider R."/>
            <person name="Smith A.J."/>
            <person name="Vanacova S."/>
            <person name="Villalvazo M."/>
            <person name="Haas B.J."/>
            <person name="Pertea M."/>
            <person name="Feldblyum T.V."/>
            <person name="Utterback T.R."/>
            <person name="Shu C.L."/>
            <person name="Osoegawa K."/>
            <person name="de Jong P.J."/>
            <person name="Hrdy I."/>
            <person name="Horvathova L."/>
            <person name="Zubacova Z."/>
            <person name="Dolezal P."/>
            <person name="Malik S.B."/>
            <person name="Logsdon J.M. Jr."/>
            <person name="Henze K."/>
            <person name="Gupta A."/>
            <person name="Wang C.C."/>
            <person name="Dunne R.L."/>
            <person name="Upcroft J.A."/>
            <person name="Upcroft P."/>
            <person name="White O."/>
            <person name="Salzberg S.L."/>
            <person name="Tang P."/>
            <person name="Chiu C.-H."/>
            <person name="Lee Y.-S."/>
            <person name="Embley T.M."/>
            <person name="Coombs G.H."/>
            <person name="Mottram J.C."/>
            <person name="Tachezy J."/>
            <person name="Fraser-Liggett C.M."/>
            <person name="Johnson P.J."/>
        </authorList>
    </citation>
    <scope>NUCLEOTIDE SEQUENCE [LARGE SCALE GENOMIC DNA]</scope>
    <source>
        <strain evidence="3">G3</strain>
    </source>
</reference>
<dbReference type="RefSeq" id="XP_001584372.1">
    <property type="nucleotide sequence ID" value="XM_001584322.1"/>
</dbReference>
<sequence>MGAEQSEMLHSDAIYSSGYTSISETSSNKDLVDHDFQEKHQNLTKTAFHASWHVNTNAFRAPKPRKGIAYGFHSSSNKIFFAFGEKENNELSSELISYDVKTNRWSTVLQRIGQARTHATGNMYGDHFYIFGGKSDDSYFNDLYKINVYTSEIAKIHGDGIKPSPRCNAVIGHFEGCIIIWGGKCAEGKTDNDIHVYNIKNNTWSTVSSDVQSRIAPSFTQMDNKIYIYGSSEKEGMLILDMQTLTFEIIPKNGTAPQTTVEHTGLVAVYPNYILCFGGSSEYHYTHLFAFDTIRKWWFVFHIKPSQEDESKGEVNDLGLFKIPRQSSFASIYDSKTRQIISVFGNHLEENTPIGVFDLAKALALCNQREDLLSML</sequence>
<dbReference type="InterPro" id="IPR015915">
    <property type="entry name" value="Kelch-typ_b-propeller"/>
</dbReference>
<accession>A2D7V3</accession>
<dbReference type="Proteomes" id="UP000001542">
    <property type="component" value="Unassembled WGS sequence"/>
</dbReference>
<dbReference type="GO" id="GO:0019760">
    <property type="term" value="P:glucosinolate metabolic process"/>
    <property type="evidence" value="ECO:0007669"/>
    <property type="project" value="UniProtKB-ARBA"/>
</dbReference>
<dbReference type="STRING" id="5722.A2D7V3"/>
<evidence type="ECO:0000256" key="2">
    <source>
        <dbReference type="ARBA" id="ARBA00023004"/>
    </source>
</evidence>
<dbReference type="OrthoDB" id="45365at2759"/>
<dbReference type="KEGG" id="tva:5468957"/>
<dbReference type="OMA" id="NTFRECK"/>